<dbReference type="EMBL" id="VYZN01000018">
    <property type="protein sequence ID" value="KAE9537417.1"/>
    <property type="molecule type" value="Genomic_DNA"/>
</dbReference>
<proteinExistence type="predicted"/>
<keyword evidence="1" id="KW-0812">Transmembrane</keyword>
<reference evidence="2 3" key="1">
    <citation type="submission" date="2019-08" db="EMBL/GenBank/DDBJ databases">
        <title>The genome of the soybean aphid Biotype 1, its phylome, world population structure and adaptation to the North American continent.</title>
        <authorList>
            <person name="Giordano R."/>
            <person name="Donthu R.K."/>
            <person name="Hernandez A.G."/>
            <person name="Wright C.L."/>
            <person name="Zimin A.V."/>
        </authorList>
    </citation>
    <scope>NUCLEOTIDE SEQUENCE [LARGE SCALE GENOMIC DNA]</scope>
    <source>
        <tissue evidence="2">Whole aphids</tissue>
    </source>
</reference>
<dbReference type="Proteomes" id="UP000475862">
    <property type="component" value="Unassembled WGS sequence"/>
</dbReference>
<evidence type="ECO:0000256" key="1">
    <source>
        <dbReference type="SAM" id="Phobius"/>
    </source>
</evidence>
<evidence type="ECO:0000313" key="3">
    <source>
        <dbReference type="Proteomes" id="UP000475862"/>
    </source>
</evidence>
<name>A0A6G0TR29_APHGL</name>
<keyword evidence="1" id="KW-1133">Transmembrane helix</keyword>
<organism evidence="2 3">
    <name type="scientific">Aphis glycines</name>
    <name type="common">Soybean aphid</name>
    <dbReference type="NCBI Taxonomy" id="307491"/>
    <lineage>
        <taxon>Eukaryota</taxon>
        <taxon>Metazoa</taxon>
        <taxon>Ecdysozoa</taxon>
        <taxon>Arthropoda</taxon>
        <taxon>Hexapoda</taxon>
        <taxon>Insecta</taxon>
        <taxon>Pterygota</taxon>
        <taxon>Neoptera</taxon>
        <taxon>Paraneoptera</taxon>
        <taxon>Hemiptera</taxon>
        <taxon>Sternorrhyncha</taxon>
        <taxon>Aphidomorpha</taxon>
        <taxon>Aphidoidea</taxon>
        <taxon>Aphididae</taxon>
        <taxon>Aphidini</taxon>
        <taxon>Aphis</taxon>
        <taxon>Aphis</taxon>
    </lineage>
</organism>
<protein>
    <submittedName>
        <fullName evidence="2">Uncharacterized protein</fullName>
    </submittedName>
</protein>
<feature type="transmembrane region" description="Helical" evidence="1">
    <location>
        <begin position="111"/>
        <end position="135"/>
    </location>
</feature>
<feature type="transmembrane region" description="Helical" evidence="1">
    <location>
        <begin position="68"/>
        <end position="91"/>
    </location>
</feature>
<keyword evidence="3" id="KW-1185">Reference proteome</keyword>
<evidence type="ECO:0000313" key="2">
    <source>
        <dbReference type="EMBL" id="KAE9537417.1"/>
    </source>
</evidence>
<keyword evidence="1" id="KW-0472">Membrane</keyword>
<sequence>MQVLLTIRDLRVPRESLIFIVVGKTYEITVDCIWFMYLSVNSVLHCNIKKVNDHIDVKMSLRCLQSSVLFTVNTLYVLIGTGCIIPFSSYFYCLKTNIVLLFHYYDFVELILDFVYIPICVMVPLSASSFCVLFIKQTLALSGCNDVFKGRNLDILPGRTFILTQNLQGSKQSNSLTLLDS</sequence>
<comment type="caution">
    <text evidence="2">The sequence shown here is derived from an EMBL/GenBank/DDBJ whole genome shotgun (WGS) entry which is preliminary data.</text>
</comment>
<gene>
    <name evidence="2" type="ORF">AGLY_006440</name>
</gene>
<accession>A0A6G0TR29</accession>
<dbReference type="AlphaFoldDB" id="A0A6G0TR29"/>